<keyword evidence="1" id="KW-0472">Membrane</keyword>
<proteinExistence type="predicted"/>
<keyword evidence="1" id="KW-1133">Transmembrane helix</keyword>
<dbReference type="Proteomes" id="UP000193553">
    <property type="component" value="Unassembled WGS sequence"/>
</dbReference>
<sequence length="84" mass="9335">MGKTADASDRLHFPNRASVHALNWFQICGYTRVSHFVSMLLLALALTLTLCFGVAAWRVSAGNDVEITATIPHGEYGWRSRSRN</sequence>
<name>A0A1X3HAV1_9BRAD</name>
<dbReference type="EMBL" id="NAFI01000159">
    <property type="protein sequence ID" value="OSJ14435.1"/>
    <property type="molecule type" value="Genomic_DNA"/>
</dbReference>
<protein>
    <submittedName>
        <fullName evidence="2">Uncharacterized protein</fullName>
    </submittedName>
</protein>
<evidence type="ECO:0000313" key="5">
    <source>
        <dbReference type="Proteomes" id="UP000193884"/>
    </source>
</evidence>
<organism evidence="2 4">
    <name type="scientific">Bradyrhizobium canariense</name>
    <dbReference type="NCBI Taxonomy" id="255045"/>
    <lineage>
        <taxon>Bacteria</taxon>
        <taxon>Pseudomonadati</taxon>
        <taxon>Pseudomonadota</taxon>
        <taxon>Alphaproteobacteria</taxon>
        <taxon>Hyphomicrobiales</taxon>
        <taxon>Nitrobacteraceae</taxon>
        <taxon>Bradyrhizobium</taxon>
    </lineage>
</organism>
<evidence type="ECO:0000256" key="1">
    <source>
        <dbReference type="SAM" id="Phobius"/>
    </source>
</evidence>
<feature type="transmembrane region" description="Helical" evidence="1">
    <location>
        <begin position="36"/>
        <end position="57"/>
    </location>
</feature>
<evidence type="ECO:0000313" key="2">
    <source>
        <dbReference type="EMBL" id="OSJ14435.1"/>
    </source>
</evidence>
<reference evidence="4 5" key="1">
    <citation type="submission" date="2017-03" db="EMBL/GenBank/DDBJ databases">
        <title>Whole genome sequences of fourteen strains of Bradyrhizobium canariense and one strain of Bradyrhizobium japonicum isolated from Lupinus (Papilionoideae: Genisteae) species in Algeria.</title>
        <authorList>
            <person name="Crovadore J."/>
            <person name="Chekireb D."/>
            <person name="Brachmann A."/>
            <person name="Chablais R."/>
            <person name="Cochard B."/>
            <person name="Lefort F."/>
        </authorList>
    </citation>
    <scope>NUCLEOTIDE SEQUENCE [LARGE SCALE GENOMIC DNA]</scope>
    <source>
        <strain evidence="2 4">UBMA195</strain>
        <strain evidence="3 5">UBMAN05</strain>
    </source>
</reference>
<evidence type="ECO:0000313" key="3">
    <source>
        <dbReference type="EMBL" id="OSJ35361.1"/>
    </source>
</evidence>
<comment type="caution">
    <text evidence="2">The sequence shown here is derived from an EMBL/GenBank/DDBJ whole genome shotgun (WGS) entry which is preliminary data.</text>
</comment>
<dbReference type="AlphaFoldDB" id="A0A1X3HAV1"/>
<dbReference type="EMBL" id="NAFK01000110">
    <property type="protein sequence ID" value="OSJ35361.1"/>
    <property type="molecule type" value="Genomic_DNA"/>
</dbReference>
<keyword evidence="1" id="KW-0812">Transmembrane</keyword>
<accession>A0A1X3HAV1</accession>
<dbReference type="Proteomes" id="UP000193884">
    <property type="component" value="Unassembled WGS sequence"/>
</dbReference>
<gene>
    <name evidence="3" type="ORF">BST63_02090</name>
    <name evidence="2" type="ORF">BSZ18_09245</name>
</gene>
<evidence type="ECO:0000313" key="4">
    <source>
        <dbReference type="Proteomes" id="UP000193553"/>
    </source>
</evidence>
<keyword evidence="5" id="KW-1185">Reference proteome</keyword>